<protein>
    <submittedName>
        <fullName evidence="1">Uncharacterized protein</fullName>
    </submittedName>
</protein>
<sequence>MLGISGPQQDAIKVKEQIRTFLLSELKLTLSEEKTLITHAKTEKARFLGYDIHVMHEDTKHDKRGQRCIFLIV</sequence>
<gene>
    <name evidence="1" type="ORF">SBF1_1760006</name>
</gene>
<organism evidence="1 2">
    <name type="scientific">Candidatus Desulfosporosinus infrequens</name>
    <dbReference type="NCBI Taxonomy" id="2043169"/>
    <lineage>
        <taxon>Bacteria</taxon>
        <taxon>Bacillati</taxon>
        <taxon>Bacillota</taxon>
        <taxon>Clostridia</taxon>
        <taxon>Eubacteriales</taxon>
        <taxon>Desulfitobacteriaceae</taxon>
        <taxon>Desulfosporosinus</taxon>
    </lineage>
</organism>
<evidence type="ECO:0000313" key="1">
    <source>
        <dbReference type="EMBL" id="SPF37213.1"/>
    </source>
</evidence>
<proteinExistence type="predicted"/>
<accession>A0A2U3KC31</accession>
<dbReference type="AlphaFoldDB" id="A0A2U3KC31"/>
<reference evidence="2" key="1">
    <citation type="submission" date="2018-02" db="EMBL/GenBank/DDBJ databases">
        <authorList>
            <person name="Hausmann B."/>
        </authorList>
    </citation>
    <scope>NUCLEOTIDE SEQUENCE [LARGE SCALE GENOMIC DNA]</scope>
    <source>
        <strain evidence="2">Peat soil MAG SbF1</strain>
    </source>
</reference>
<evidence type="ECO:0000313" key="2">
    <source>
        <dbReference type="Proteomes" id="UP000238916"/>
    </source>
</evidence>
<name>A0A2U3KC31_9FIRM</name>
<dbReference type="EMBL" id="OMOF01000086">
    <property type="protein sequence ID" value="SPF37213.1"/>
    <property type="molecule type" value="Genomic_DNA"/>
</dbReference>
<dbReference type="Proteomes" id="UP000238916">
    <property type="component" value="Unassembled WGS sequence"/>
</dbReference>